<dbReference type="SFLD" id="SFLDG01129">
    <property type="entry name" value="C1.5:_HAD__Beta-PGM__Phosphata"/>
    <property type="match status" value="1"/>
</dbReference>
<dbReference type="GeneID" id="20072768"/>
<protein>
    <submittedName>
        <fullName evidence="1">Haloacid dehalogenase family hydrolase domain containing protein</fullName>
    </submittedName>
</protein>
<dbReference type="RefSeq" id="XP_008856592.1">
    <property type="nucleotide sequence ID" value="XM_008858370.1"/>
</dbReference>
<dbReference type="SUPFAM" id="SSF56784">
    <property type="entry name" value="HAD-like"/>
    <property type="match status" value="1"/>
</dbReference>
<dbReference type="PANTHER" id="PTHR43434">
    <property type="entry name" value="PHOSPHOGLYCOLATE PHOSPHATASE"/>
    <property type="match status" value="1"/>
</dbReference>
<reference evidence="1 2" key="1">
    <citation type="submission" date="2011-11" db="EMBL/GenBank/DDBJ databases">
        <authorList>
            <person name="Hannick L."/>
            <person name="Karamycheva S."/>
            <person name="Lorenzi H."/>
            <person name="Caler E."/>
        </authorList>
    </citation>
    <scope>NUCLEOTIDE SEQUENCE [LARGE SCALE GENOMIC DNA]</scope>
    <source>
        <strain evidence="1 2">P19</strain>
    </source>
</reference>
<sequence>MLKFKCLMLDHDDTSVDSTPNIHYPCYLEFMKTRPNDHILTYQEWFKMLWYKGLFTYYREDLHLSEDEIQQQVNSSRQYTLTHEPAHFFPGFIEMLKEFRRLGGIIGVVSFSDEQNILRHYRSETNGEFVPDIVYGWNKEAPEKCKPYAFPVLDVLEKYHLEKKDILVVDDLLPGLEMAKNAGVKKAGALYGKGHEFLREEMEEHCDFLCETVTDLKNLIIESKKEE</sequence>
<keyword evidence="1" id="KW-0378">Hydrolase</keyword>
<evidence type="ECO:0000313" key="2">
    <source>
        <dbReference type="Proteomes" id="UP000006769"/>
    </source>
</evidence>
<dbReference type="PANTHER" id="PTHR43434:SF1">
    <property type="entry name" value="PHOSPHOGLYCOLATE PHOSPHATASE"/>
    <property type="match status" value="1"/>
</dbReference>
<dbReference type="InterPro" id="IPR036412">
    <property type="entry name" value="HAD-like_sf"/>
</dbReference>
<accession>K2HXM6</accession>
<dbReference type="FunFam" id="3.40.50.1000:FF:000319">
    <property type="entry name" value="Haloacid dehalogenase family hydrolase domain containing protein"/>
    <property type="match status" value="1"/>
</dbReference>
<dbReference type="Proteomes" id="UP000006769">
    <property type="component" value="Unassembled WGS sequence"/>
</dbReference>
<dbReference type="VEuPathDB" id="AmoebaDB:ENU1_068700"/>
<dbReference type="InterPro" id="IPR041492">
    <property type="entry name" value="HAD_2"/>
</dbReference>
<name>K2HXM6_ENTNP</name>
<dbReference type="SFLD" id="SFLDS00003">
    <property type="entry name" value="Haloacid_Dehalogenase"/>
    <property type="match status" value="1"/>
</dbReference>
<proteinExistence type="predicted"/>
<evidence type="ECO:0000313" key="1">
    <source>
        <dbReference type="EMBL" id="EKE41085.1"/>
    </source>
</evidence>
<dbReference type="OMA" id="DYLCASV"/>
<dbReference type="Pfam" id="PF13419">
    <property type="entry name" value="HAD_2"/>
    <property type="match status" value="1"/>
</dbReference>
<organism evidence="1 2">
    <name type="scientific">Entamoeba nuttalli (strain P19)</name>
    <name type="common">Amoeba</name>
    <dbReference type="NCBI Taxonomy" id="1076696"/>
    <lineage>
        <taxon>Eukaryota</taxon>
        <taxon>Amoebozoa</taxon>
        <taxon>Evosea</taxon>
        <taxon>Archamoebae</taxon>
        <taxon>Mastigamoebida</taxon>
        <taxon>Entamoebidae</taxon>
        <taxon>Entamoeba</taxon>
    </lineage>
</organism>
<dbReference type="GO" id="GO:0006281">
    <property type="term" value="P:DNA repair"/>
    <property type="evidence" value="ECO:0007669"/>
    <property type="project" value="TreeGrafter"/>
</dbReference>
<dbReference type="OrthoDB" id="24559at2759"/>
<gene>
    <name evidence="1" type="ORF">ENU1_068700</name>
</gene>
<dbReference type="InterPro" id="IPR050155">
    <property type="entry name" value="HAD-like_hydrolase_sf"/>
</dbReference>
<dbReference type="InterPro" id="IPR023214">
    <property type="entry name" value="HAD_sf"/>
</dbReference>
<dbReference type="AlphaFoldDB" id="K2HXM6"/>
<dbReference type="GO" id="GO:0008967">
    <property type="term" value="F:phosphoglycolate phosphatase activity"/>
    <property type="evidence" value="ECO:0007669"/>
    <property type="project" value="TreeGrafter"/>
</dbReference>
<dbReference type="EMBL" id="JH926276">
    <property type="protein sequence ID" value="EKE41085.1"/>
    <property type="molecule type" value="Genomic_DNA"/>
</dbReference>
<dbReference type="Gene3D" id="3.40.50.1000">
    <property type="entry name" value="HAD superfamily/HAD-like"/>
    <property type="match status" value="1"/>
</dbReference>